<dbReference type="OrthoDB" id="9809155at2"/>
<dbReference type="EMBL" id="FOUE01000006">
    <property type="protein sequence ID" value="SFM71362.1"/>
    <property type="molecule type" value="Genomic_DNA"/>
</dbReference>
<proteinExistence type="predicted"/>
<evidence type="ECO:0008006" key="3">
    <source>
        <dbReference type="Google" id="ProtNLM"/>
    </source>
</evidence>
<dbReference type="AlphaFoldDB" id="A0A1I4T3R8"/>
<dbReference type="Proteomes" id="UP000198519">
    <property type="component" value="Unassembled WGS sequence"/>
</dbReference>
<sequence>MNYSFHPAAEAEFLESVGYYESKVPGLGGALIEEFEALAKLIGESPKAWQVELPPDIRRASLHRFPLSIVYLTVFRFWPSPMTAGFHSTGWAGFNKGKHGKDVIKILLGEPSVRTRRVQEIRGN</sequence>
<gene>
    <name evidence="1" type="ORF">SAMN04487963_3480</name>
</gene>
<evidence type="ECO:0000313" key="1">
    <source>
        <dbReference type="EMBL" id="SFM71362.1"/>
    </source>
</evidence>
<keyword evidence="2" id="KW-1185">Reference proteome</keyword>
<protein>
    <recommendedName>
        <fullName evidence="3">Type II toxin-antitoxin system RelE/ParE family toxin</fullName>
    </recommendedName>
</protein>
<name>A0A1I4T3R8_9GAMM</name>
<dbReference type="STRING" id="488535.SAMN04487963_3480"/>
<organism evidence="1 2">
    <name type="scientific">Marinobacter zhejiangensis</name>
    <dbReference type="NCBI Taxonomy" id="488535"/>
    <lineage>
        <taxon>Bacteria</taxon>
        <taxon>Pseudomonadati</taxon>
        <taxon>Pseudomonadota</taxon>
        <taxon>Gammaproteobacteria</taxon>
        <taxon>Pseudomonadales</taxon>
        <taxon>Marinobacteraceae</taxon>
        <taxon>Marinobacter</taxon>
    </lineage>
</organism>
<dbReference type="RefSeq" id="WP_092026117.1">
    <property type="nucleotide sequence ID" value="NZ_FOUE01000006.1"/>
</dbReference>
<evidence type="ECO:0000313" key="2">
    <source>
        <dbReference type="Proteomes" id="UP000198519"/>
    </source>
</evidence>
<reference evidence="2" key="1">
    <citation type="submission" date="2016-10" db="EMBL/GenBank/DDBJ databases">
        <authorList>
            <person name="Varghese N."/>
            <person name="Submissions S."/>
        </authorList>
    </citation>
    <scope>NUCLEOTIDE SEQUENCE [LARGE SCALE GENOMIC DNA]</scope>
    <source>
        <strain evidence="2">CGMCC 1.7061</strain>
    </source>
</reference>
<accession>A0A1I4T3R8</accession>